<feature type="domain" description="Alcohol dehydrogenase-like C-terminal" evidence="7">
    <location>
        <begin position="237"/>
        <end position="341"/>
    </location>
</feature>
<sequence length="395" mass="41348">MWPNTPDPGTCSPPGWAYAAWRRPTGRRRDDDARPPSRRHDLAPHPRRRRRARPRLPVVRALVITGPGRAEVVDVDPPAAAPGQVVVDVERVGVCGTDVELFTGEMSYLHSGHAWYPLRPGHEWCGVVTALGEGVDPGWLGRRVTGDTMLGCGRCRFCGDGLHHVCPDRAEIGIRRGFPGALAERLAVPAEALHALPETIDATMGALVEPGGSALRAVRGAALHPGARLLVLGTGTIGLLVALLARARGAGVHLMGRDEPTLRLARDLGFAGAWTQESLPSLPWDAVVDASNAADLPALALDLVRPAGRVVYVGLAGSPSRIDTRDLALRDVTAVGVLSGSAGLAGTIEAYADGSVDARPLVAATVGLDDAAGVLAGRRPAGAGPGPKIHIDPRR</sequence>
<evidence type="ECO:0000256" key="2">
    <source>
        <dbReference type="ARBA" id="ARBA00022723"/>
    </source>
</evidence>
<dbReference type="GO" id="GO:0016491">
    <property type="term" value="F:oxidoreductase activity"/>
    <property type="evidence" value="ECO:0007669"/>
    <property type="project" value="UniProtKB-KW"/>
</dbReference>
<dbReference type="Pfam" id="PF08240">
    <property type="entry name" value="ADH_N"/>
    <property type="match status" value="1"/>
</dbReference>
<evidence type="ECO:0000256" key="4">
    <source>
        <dbReference type="ARBA" id="ARBA00023002"/>
    </source>
</evidence>
<evidence type="ECO:0000256" key="6">
    <source>
        <dbReference type="SAM" id="MobiDB-lite"/>
    </source>
</evidence>
<name>A0A544YRR5_9ACTN</name>
<accession>A0A544YRR5</accession>
<dbReference type="Proteomes" id="UP000316541">
    <property type="component" value="Unassembled WGS sequence"/>
</dbReference>
<evidence type="ECO:0000259" key="8">
    <source>
        <dbReference type="Pfam" id="PF08240"/>
    </source>
</evidence>
<dbReference type="AlphaFoldDB" id="A0A544YRR5"/>
<dbReference type="Gene3D" id="3.90.180.10">
    <property type="entry name" value="Medium-chain alcohol dehydrogenases, catalytic domain"/>
    <property type="match status" value="1"/>
</dbReference>
<evidence type="ECO:0000259" key="7">
    <source>
        <dbReference type="Pfam" id="PF00107"/>
    </source>
</evidence>
<keyword evidence="2 5" id="KW-0479">Metal-binding</keyword>
<keyword evidence="3 5" id="KW-0862">Zinc</keyword>
<comment type="cofactor">
    <cofactor evidence="1 5">
        <name>Zn(2+)</name>
        <dbReference type="ChEBI" id="CHEBI:29105"/>
    </cofactor>
</comment>
<evidence type="ECO:0000313" key="9">
    <source>
        <dbReference type="EMBL" id="TQS19483.1"/>
    </source>
</evidence>
<dbReference type="InterPro" id="IPR013149">
    <property type="entry name" value="ADH-like_C"/>
</dbReference>
<proteinExistence type="inferred from homology"/>
<evidence type="ECO:0000256" key="1">
    <source>
        <dbReference type="ARBA" id="ARBA00001947"/>
    </source>
</evidence>
<organism evidence="9 10">
    <name type="scientific">Microbispora hainanensis</name>
    <dbReference type="NCBI Taxonomy" id="568844"/>
    <lineage>
        <taxon>Bacteria</taxon>
        <taxon>Bacillati</taxon>
        <taxon>Actinomycetota</taxon>
        <taxon>Actinomycetes</taxon>
        <taxon>Streptosporangiales</taxon>
        <taxon>Streptosporangiaceae</taxon>
        <taxon>Microbispora</taxon>
    </lineage>
</organism>
<evidence type="ECO:0000256" key="5">
    <source>
        <dbReference type="RuleBase" id="RU361277"/>
    </source>
</evidence>
<dbReference type="GO" id="GO:0008270">
    <property type="term" value="F:zinc ion binding"/>
    <property type="evidence" value="ECO:0007669"/>
    <property type="project" value="InterPro"/>
</dbReference>
<dbReference type="InterPro" id="IPR002328">
    <property type="entry name" value="ADH_Zn_CS"/>
</dbReference>
<keyword evidence="4" id="KW-0560">Oxidoreductase</keyword>
<dbReference type="EMBL" id="VIRM01000023">
    <property type="protein sequence ID" value="TQS19483.1"/>
    <property type="molecule type" value="Genomic_DNA"/>
</dbReference>
<dbReference type="InterPro" id="IPR050129">
    <property type="entry name" value="Zn_alcohol_dh"/>
</dbReference>
<dbReference type="PROSITE" id="PS00059">
    <property type="entry name" value="ADH_ZINC"/>
    <property type="match status" value="1"/>
</dbReference>
<dbReference type="SUPFAM" id="SSF51735">
    <property type="entry name" value="NAD(P)-binding Rossmann-fold domains"/>
    <property type="match status" value="1"/>
</dbReference>
<evidence type="ECO:0000256" key="3">
    <source>
        <dbReference type="ARBA" id="ARBA00022833"/>
    </source>
</evidence>
<dbReference type="PANTHER" id="PTHR43401:SF2">
    <property type="entry name" value="L-THREONINE 3-DEHYDROGENASE"/>
    <property type="match status" value="1"/>
</dbReference>
<evidence type="ECO:0000313" key="10">
    <source>
        <dbReference type="Proteomes" id="UP000316541"/>
    </source>
</evidence>
<feature type="compositionally biased region" description="Basic and acidic residues" evidence="6">
    <location>
        <begin position="27"/>
        <end position="44"/>
    </location>
</feature>
<dbReference type="InterPro" id="IPR013154">
    <property type="entry name" value="ADH-like_N"/>
</dbReference>
<dbReference type="InterPro" id="IPR011032">
    <property type="entry name" value="GroES-like_sf"/>
</dbReference>
<comment type="similarity">
    <text evidence="5">Belongs to the zinc-containing alcohol dehydrogenase family.</text>
</comment>
<feature type="region of interest" description="Disordered" evidence="6">
    <location>
        <begin position="1"/>
        <end position="51"/>
    </location>
</feature>
<protein>
    <submittedName>
        <fullName evidence="9">Zinc-binding dehydrogenase</fullName>
    </submittedName>
</protein>
<dbReference type="InterPro" id="IPR036291">
    <property type="entry name" value="NAD(P)-bd_dom_sf"/>
</dbReference>
<gene>
    <name evidence="9" type="ORF">FLX08_19550</name>
</gene>
<reference evidence="9 10" key="1">
    <citation type="submission" date="2019-07" db="EMBL/GenBank/DDBJ databases">
        <title>Microbispora hainanensis DSM 45428.</title>
        <authorList>
            <person name="Thawai C."/>
        </authorList>
    </citation>
    <scope>NUCLEOTIDE SEQUENCE [LARGE SCALE GENOMIC DNA]</scope>
    <source>
        <strain evidence="9 10">DSM 45428</strain>
    </source>
</reference>
<dbReference type="PANTHER" id="PTHR43401">
    <property type="entry name" value="L-THREONINE 3-DEHYDROGENASE"/>
    <property type="match status" value="1"/>
</dbReference>
<dbReference type="Pfam" id="PF00107">
    <property type="entry name" value="ADH_zinc_N"/>
    <property type="match status" value="1"/>
</dbReference>
<comment type="caution">
    <text evidence="9">The sequence shown here is derived from an EMBL/GenBank/DDBJ whole genome shotgun (WGS) entry which is preliminary data.</text>
</comment>
<dbReference type="SUPFAM" id="SSF50129">
    <property type="entry name" value="GroES-like"/>
    <property type="match status" value="1"/>
</dbReference>
<feature type="domain" description="Alcohol dehydrogenase-like N-terminal" evidence="8">
    <location>
        <begin position="82"/>
        <end position="198"/>
    </location>
</feature>
<dbReference type="Gene3D" id="3.40.50.720">
    <property type="entry name" value="NAD(P)-binding Rossmann-like Domain"/>
    <property type="match status" value="1"/>
</dbReference>